<evidence type="ECO:0000313" key="3">
    <source>
        <dbReference type="Proteomes" id="UP000325218"/>
    </source>
</evidence>
<dbReference type="OrthoDB" id="2608626at2"/>
<accession>A0A5D0CWX6</accession>
<dbReference type="InterPro" id="IPR029068">
    <property type="entry name" value="Glyas_Bleomycin-R_OHBP_Dase"/>
</dbReference>
<dbReference type="AlphaFoldDB" id="A0A5D0CWX6"/>
<proteinExistence type="predicted"/>
<dbReference type="Proteomes" id="UP000325218">
    <property type="component" value="Unassembled WGS sequence"/>
</dbReference>
<name>A0A5D0CWX6_9BACL</name>
<sequence length="148" mass="17445">MKQDFAFSRIGYVYIPTTQIDESIHWYTENLNFKLMNKFQDRGTFVAVLHHPHQNSIALLLIETQDKQSMEITRNGKPFPVMAMNCPNIEYTYQLLKDRGVMVEDLHTLGNGEAKYFYFRDPEGNLLEAAWSIWDPVDEFKEDFVEQE</sequence>
<dbReference type="Pfam" id="PF00903">
    <property type="entry name" value="Glyoxalase"/>
    <property type="match status" value="1"/>
</dbReference>
<dbReference type="SUPFAM" id="SSF54593">
    <property type="entry name" value="Glyoxalase/Bleomycin resistance protein/Dihydroxybiphenyl dioxygenase"/>
    <property type="match status" value="1"/>
</dbReference>
<dbReference type="PROSITE" id="PS51819">
    <property type="entry name" value="VOC"/>
    <property type="match status" value="1"/>
</dbReference>
<gene>
    <name evidence="2" type="ORF">FRY98_02085</name>
</gene>
<dbReference type="InterPro" id="IPR004360">
    <property type="entry name" value="Glyas_Fos-R_dOase_dom"/>
</dbReference>
<dbReference type="InterPro" id="IPR037523">
    <property type="entry name" value="VOC_core"/>
</dbReference>
<feature type="domain" description="VOC" evidence="1">
    <location>
        <begin position="9"/>
        <end position="132"/>
    </location>
</feature>
<dbReference type="RefSeq" id="WP_148450095.1">
    <property type="nucleotide sequence ID" value="NZ_VSDO01000001.1"/>
</dbReference>
<dbReference type="EMBL" id="VSDO01000001">
    <property type="protein sequence ID" value="TYA14499.1"/>
    <property type="molecule type" value="Genomic_DNA"/>
</dbReference>
<reference evidence="2 3" key="1">
    <citation type="submission" date="2019-08" db="EMBL/GenBank/DDBJ databases">
        <title>Genome sequencing of Paenibacillus faecis DSM 23593(T).</title>
        <authorList>
            <person name="Kook J.-K."/>
            <person name="Park S.-N."/>
            <person name="Lim Y.K."/>
        </authorList>
    </citation>
    <scope>NUCLEOTIDE SEQUENCE [LARGE SCALE GENOMIC DNA]</scope>
    <source>
        <strain evidence="2 3">DSM 23593</strain>
    </source>
</reference>
<protein>
    <submittedName>
        <fullName evidence="2">VOC family protein</fullName>
    </submittedName>
</protein>
<evidence type="ECO:0000259" key="1">
    <source>
        <dbReference type="PROSITE" id="PS51819"/>
    </source>
</evidence>
<dbReference type="Gene3D" id="3.10.180.10">
    <property type="entry name" value="2,3-Dihydroxybiphenyl 1,2-Dioxygenase, domain 1"/>
    <property type="match status" value="1"/>
</dbReference>
<keyword evidence="3" id="KW-1185">Reference proteome</keyword>
<comment type="caution">
    <text evidence="2">The sequence shown here is derived from an EMBL/GenBank/DDBJ whole genome shotgun (WGS) entry which is preliminary data.</text>
</comment>
<evidence type="ECO:0000313" key="2">
    <source>
        <dbReference type="EMBL" id="TYA14499.1"/>
    </source>
</evidence>
<dbReference type="CDD" id="cd06587">
    <property type="entry name" value="VOC"/>
    <property type="match status" value="1"/>
</dbReference>
<organism evidence="2 3">
    <name type="scientific">Paenibacillus faecis</name>
    <dbReference type="NCBI Taxonomy" id="862114"/>
    <lineage>
        <taxon>Bacteria</taxon>
        <taxon>Bacillati</taxon>
        <taxon>Bacillota</taxon>
        <taxon>Bacilli</taxon>
        <taxon>Bacillales</taxon>
        <taxon>Paenibacillaceae</taxon>
        <taxon>Paenibacillus</taxon>
    </lineage>
</organism>